<dbReference type="Pfam" id="PF00561">
    <property type="entry name" value="Abhydrolase_1"/>
    <property type="match status" value="1"/>
</dbReference>
<accession>A0A521E506</accession>
<dbReference type="InterPro" id="IPR029058">
    <property type="entry name" value="AB_hydrolase_fold"/>
</dbReference>
<evidence type="ECO:0000313" key="2">
    <source>
        <dbReference type="EMBL" id="SMO78955.1"/>
    </source>
</evidence>
<dbReference type="AlphaFoldDB" id="A0A521E506"/>
<evidence type="ECO:0000313" key="3">
    <source>
        <dbReference type="Proteomes" id="UP000317484"/>
    </source>
</evidence>
<evidence type="ECO:0000259" key="1">
    <source>
        <dbReference type="Pfam" id="PF00561"/>
    </source>
</evidence>
<organism evidence="2 3">
    <name type="scientific">Geodermatophilus aquaeductus</name>
    <dbReference type="NCBI Taxonomy" id="1564161"/>
    <lineage>
        <taxon>Bacteria</taxon>
        <taxon>Bacillati</taxon>
        <taxon>Actinomycetota</taxon>
        <taxon>Actinomycetes</taxon>
        <taxon>Geodermatophilales</taxon>
        <taxon>Geodermatophilaceae</taxon>
        <taxon>Geodermatophilus</taxon>
    </lineage>
</organism>
<gene>
    <name evidence="2" type="ORF">SAMN06273567_104236</name>
</gene>
<sequence length="288" mass="29900">MSVAEGIDLWVEERGNPAAPPLLLVMGANAGALGWPEELVDLLAARHRVIRYDHRDTGRSTAAYDRAPYAIRDLAADAVAVLDGLGIDRAHVVGMSMGGTLVQLLLLDAPYRLRSATVLATSALGAGLADVAGTGALPGPAPELLAYWQTMGADRDREAELDWRVEHWRLLSGSALPFDAAWYRAQEERAMAHAGTVASPVAHALADQSGLDRGAELAGVRVPTLVVEAPEDPVNPPPHAEHLAATIGGARLVTVPGMGHALPPVVHGQLAAAVTAHTAAADAGTTVG</sequence>
<dbReference type="Gene3D" id="3.40.50.1820">
    <property type="entry name" value="alpha/beta hydrolase"/>
    <property type="match status" value="1"/>
</dbReference>
<dbReference type="PANTHER" id="PTHR43433:SF5">
    <property type="entry name" value="AB HYDROLASE-1 DOMAIN-CONTAINING PROTEIN"/>
    <property type="match status" value="1"/>
</dbReference>
<keyword evidence="3" id="KW-1185">Reference proteome</keyword>
<protein>
    <submittedName>
        <fullName evidence="2">Pimeloyl-ACP methyl ester carboxylesterase</fullName>
    </submittedName>
</protein>
<dbReference type="InterPro" id="IPR050471">
    <property type="entry name" value="AB_hydrolase"/>
</dbReference>
<dbReference type="InterPro" id="IPR000073">
    <property type="entry name" value="AB_hydrolase_1"/>
</dbReference>
<name>A0A521E506_9ACTN</name>
<dbReference type="Proteomes" id="UP000317484">
    <property type="component" value="Unassembled WGS sequence"/>
</dbReference>
<dbReference type="PANTHER" id="PTHR43433">
    <property type="entry name" value="HYDROLASE, ALPHA/BETA FOLD FAMILY PROTEIN"/>
    <property type="match status" value="1"/>
</dbReference>
<reference evidence="2 3" key="1">
    <citation type="submission" date="2017-05" db="EMBL/GenBank/DDBJ databases">
        <authorList>
            <person name="Varghese N."/>
            <person name="Submissions S."/>
        </authorList>
    </citation>
    <scope>NUCLEOTIDE SEQUENCE [LARGE SCALE GENOMIC DNA]</scope>
    <source>
        <strain evidence="2 3">DSM 46834</strain>
    </source>
</reference>
<dbReference type="GO" id="GO:0004806">
    <property type="term" value="F:triacylglycerol lipase activity"/>
    <property type="evidence" value="ECO:0007669"/>
    <property type="project" value="TreeGrafter"/>
</dbReference>
<dbReference type="EMBL" id="FXTJ01000004">
    <property type="protein sequence ID" value="SMO78955.1"/>
    <property type="molecule type" value="Genomic_DNA"/>
</dbReference>
<feature type="domain" description="AB hydrolase-1" evidence="1">
    <location>
        <begin position="20"/>
        <end position="261"/>
    </location>
</feature>
<dbReference type="GO" id="GO:0046503">
    <property type="term" value="P:glycerolipid catabolic process"/>
    <property type="evidence" value="ECO:0007669"/>
    <property type="project" value="TreeGrafter"/>
</dbReference>
<proteinExistence type="predicted"/>
<dbReference type="SUPFAM" id="SSF53474">
    <property type="entry name" value="alpha/beta-Hydrolases"/>
    <property type="match status" value="1"/>
</dbReference>